<proteinExistence type="predicted"/>
<dbReference type="Proteomes" id="UP000800038">
    <property type="component" value="Unassembled WGS sequence"/>
</dbReference>
<evidence type="ECO:0000313" key="2">
    <source>
        <dbReference type="EMBL" id="KAF1947629.1"/>
    </source>
</evidence>
<accession>A0A6A5T7F5</accession>
<keyword evidence="3" id="KW-1185">Reference proteome</keyword>
<organism evidence="2 3">
    <name type="scientific">Clathrospora elynae</name>
    <dbReference type="NCBI Taxonomy" id="706981"/>
    <lineage>
        <taxon>Eukaryota</taxon>
        <taxon>Fungi</taxon>
        <taxon>Dikarya</taxon>
        <taxon>Ascomycota</taxon>
        <taxon>Pezizomycotina</taxon>
        <taxon>Dothideomycetes</taxon>
        <taxon>Pleosporomycetidae</taxon>
        <taxon>Pleosporales</taxon>
        <taxon>Diademaceae</taxon>
        <taxon>Clathrospora</taxon>
    </lineage>
</organism>
<protein>
    <submittedName>
        <fullName evidence="2">Uncharacterized protein</fullName>
    </submittedName>
</protein>
<gene>
    <name evidence="2" type="ORF">EJ02DRAFT_417146</name>
</gene>
<dbReference type="OrthoDB" id="3793790at2759"/>
<dbReference type="EMBL" id="ML975997">
    <property type="protein sequence ID" value="KAF1947629.1"/>
    <property type="molecule type" value="Genomic_DNA"/>
</dbReference>
<sequence>MSRQTEIIDANIATSLQQPKKGRGRSKPAAGGFNFSNAPTPKLKGKAKPAATQDPSSSHEAGRVLEVLTKKFKRPRRPTTTGSSTDIDKKNSQLAAQDGANLHTTRSGYPAKDNLTGKLDSDSIPTFPQTSRQMRVYDFNDDAVHQEHRFINDIGMDAFQLDRSTMIFRSQVEDHILTTTSDCKGQLAFHDTTVPHCHTSAASRIVPFLKVRRHGAGGDFDDDSDRATDEGHEYRPDNLGLYEKYLENRHAFYKIHPIYSRLQWG</sequence>
<evidence type="ECO:0000313" key="3">
    <source>
        <dbReference type="Proteomes" id="UP000800038"/>
    </source>
</evidence>
<name>A0A6A5T7F5_9PLEO</name>
<dbReference type="AlphaFoldDB" id="A0A6A5T7F5"/>
<evidence type="ECO:0000256" key="1">
    <source>
        <dbReference type="SAM" id="MobiDB-lite"/>
    </source>
</evidence>
<feature type="region of interest" description="Disordered" evidence="1">
    <location>
        <begin position="1"/>
        <end position="127"/>
    </location>
</feature>
<reference evidence="2" key="1">
    <citation type="journal article" date="2020" name="Stud. Mycol.">
        <title>101 Dothideomycetes genomes: a test case for predicting lifestyles and emergence of pathogens.</title>
        <authorList>
            <person name="Haridas S."/>
            <person name="Albert R."/>
            <person name="Binder M."/>
            <person name="Bloem J."/>
            <person name="Labutti K."/>
            <person name="Salamov A."/>
            <person name="Andreopoulos B."/>
            <person name="Baker S."/>
            <person name="Barry K."/>
            <person name="Bills G."/>
            <person name="Bluhm B."/>
            <person name="Cannon C."/>
            <person name="Castanera R."/>
            <person name="Culley D."/>
            <person name="Daum C."/>
            <person name="Ezra D."/>
            <person name="Gonzalez J."/>
            <person name="Henrissat B."/>
            <person name="Kuo A."/>
            <person name="Liang C."/>
            <person name="Lipzen A."/>
            <person name="Lutzoni F."/>
            <person name="Magnuson J."/>
            <person name="Mondo S."/>
            <person name="Nolan M."/>
            <person name="Ohm R."/>
            <person name="Pangilinan J."/>
            <person name="Park H.-J."/>
            <person name="Ramirez L."/>
            <person name="Alfaro M."/>
            <person name="Sun H."/>
            <person name="Tritt A."/>
            <person name="Yoshinaga Y."/>
            <person name="Zwiers L.-H."/>
            <person name="Turgeon B."/>
            <person name="Goodwin S."/>
            <person name="Spatafora J."/>
            <person name="Crous P."/>
            <person name="Grigoriev I."/>
        </authorList>
    </citation>
    <scope>NUCLEOTIDE SEQUENCE</scope>
    <source>
        <strain evidence="2">CBS 161.51</strain>
    </source>
</reference>